<protein>
    <submittedName>
        <fullName evidence="1">Uncharacterized protein</fullName>
    </submittedName>
</protein>
<dbReference type="HOGENOM" id="CLU_040147_1_0_9"/>
<dbReference type="Proteomes" id="UP000010420">
    <property type="component" value="Unassembled WGS sequence"/>
</dbReference>
<gene>
    <name evidence="1" type="ORF">HMPREF0216_01663</name>
</gene>
<reference evidence="1 2" key="1">
    <citation type="submission" date="2012-05" db="EMBL/GenBank/DDBJ databases">
        <authorList>
            <person name="Weinstock G."/>
            <person name="Sodergren E."/>
            <person name="Lobos E.A."/>
            <person name="Fulton L."/>
            <person name="Fulton R."/>
            <person name="Courtney L."/>
            <person name="Fronick C."/>
            <person name="O'Laughlin M."/>
            <person name="Godfrey J."/>
            <person name="Wilson R.M."/>
            <person name="Miner T."/>
            <person name="Farmer C."/>
            <person name="Delehaunty K."/>
            <person name="Cordes M."/>
            <person name="Minx P."/>
            <person name="Tomlinson C."/>
            <person name="Chen J."/>
            <person name="Wollam A."/>
            <person name="Pepin K.H."/>
            <person name="Bhonagiri V."/>
            <person name="Zhang X."/>
            <person name="Suruliraj S."/>
            <person name="Warren W."/>
            <person name="Mitreva M."/>
            <person name="Mardis E.R."/>
            <person name="Wilson R.K."/>
        </authorList>
    </citation>
    <scope>NUCLEOTIDE SEQUENCE [LARGE SCALE GENOMIC DNA]</scope>
    <source>
        <strain evidence="1 2">DSM 1785</strain>
    </source>
</reference>
<sequence>MEENEYMNKRFNSTGVCIPSMHYMVNIDNKLNKIKELIDRRDYFVINRPRQYGKTTTMFMLEQRLKDEYLVISISFEGIGDEVFLKEESFSNVFIELMADNLEFINENESKRLLSIATDVKNLRDLSKVITKFIKESKKEVVLFIDEVDKSSNNQLFLSFLGMLRNKYLLRQQGKDRTFSSVILAGVYDIKNLKLKFRNDDEKKYNSPWNIAVNFDIDMSFNSLEISSMLREYSSDKNVNMDIEYISELLYEYTSGYPFLVSRICQIIDEKLIEEDFKWNEETLIKAMKLLLSESNTLFDDLIKNIENNEELKEYIFDLIMNGEDKSFNIDNPIINIGEIFGYFKNLNGKVKISNRVFEQRLYNYYSSKLENKVDMSSYNFKDNFITSTGLDFKKILLRFQQFIKEQYSTIDSKFIEREGRLLFLAFIKPIINGVGFDFKEVQVSEEKRLDIVITYLKEKYLVELKIWRGEEYHQKGLKQLYDYLDIKDLDSGYLVIYNFNKNKEYKSEEVIINDKKIFIIWV</sequence>
<evidence type="ECO:0000313" key="1">
    <source>
        <dbReference type="EMBL" id="EKY26910.1"/>
    </source>
</evidence>
<evidence type="ECO:0000313" key="2">
    <source>
        <dbReference type="Proteomes" id="UP000010420"/>
    </source>
</evidence>
<accession>L1QGW5</accession>
<name>L1QGW5_9CLOT</name>
<proteinExistence type="predicted"/>
<dbReference type="STRING" id="545697.HMPREF0216_01663"/>
<dbReference type="PATRIC" id="fig|545697.3.peg.1639"/>
<dbReference type="AlphaFoldDB" id="L1QGW5"/>
<dbReference type="InterPro" id="IPR027417">
    <property type="entry name" value="P-loop_NTPase"/>
</dbReference>
<dbReference type="eggNOG" id="COG1672">
    <property type="taxonomic scope" value="Bacteria"/>
</dbReference>
<dbReference type="SUPFAM" id="SSF52540">
    <property type="entry name" value="P-loop containing nucleoside triphosphate hydrolases"/>
    <property type="match status" value="1"/>
</dbReference>
<dbReference type="Gene3D" id="3.40.50.300">
    <property type="entry name" value="P-loop containing nucleotide triphosphate hydrolases"/>
    <property type="match status" value="1"/>
</dbReference>
<organism evidence="1 2">
    <name type="scientific">Clostridium celatum DSM 1785</name>
    <dbReference type="NCBI Taxonomy" id="545697"/>
    <lineage>
        <taxon>Bacteria</taxon>
        <taxon>Bacillati</taxon>
        <taxon>Bacillota</taxon>
        <taxon>Clostridia</taxon>
        <taxon>Eubacteriales</taxon>
        <taxon>Clostridiaceae</taxon>
        <taxon>Clostridium</taxon>
    </lineage>
</organism>
<keyword evidence="2" id="KW-1185">Reference proteome</keyword>
<comment type="caution">
    <text evidence="1">The sequence shown here is derived from an EMBL/GenBank/DDBJ whole genome shotgun (WGS) entry which is preliminary data.</text>
</comment>
<dbReference type="EMBL" id="AMEZ01000049">
    <property type="protein sequence ID" value="EKY26910.1"/>
    <property type="molecule type" value="Genomic_DNA"/>
</dbReference>